<feature type="domain" description="Riboflavin kinase" evidence="16">
    <location>
        <begin position="189"/>
        <end position="314"/>
    </location>
</feature>
<evidence type="ECO:0000256" key="9">
    <source>
        <dbReference type="ARBA" id="ARBA00022777"/>
    </source>
</evidence>
<dbReference type="Gene3D" id="3.40.50.620">
    <property type="entry name" value="HUPs"/>
    <property type="match status" value="1"/>
</dbReference>
<keyword evidence="7 15" id="KW-0548">Nucleotidyltransferase</keyword>
<keyword evidence="12" id="KW-0511">Multifunctional enzyme</keyword>
<dbReference type="InterPro" id="IPR023468">
    <property type="entry name" value="Riboflavin_kinase"/>
</dbReference>
<evidence type="ECO:0000259" key="16">
    <source>
        <dbReference type="SMART" id="SM00904"/>
    </source>
</evidence>
<name>A0A951PBI4_9CYAN</name>
<comment type="caution">
    <text evidence="17">The sequence shown here is derived from an EMBL/GenBank/DDBJ whole genome shotgun (WGS) entry which is preliminary data.</text>
</comment>
<reference evidence="17" key="1">
    <citation type="submission" date="2021-05" db="EMBL/GenBank/DDBJ databases">
        <authorList>
            <person name="Pietrasiak N."/>
            <person name="Ward R."/>
            <person name="Stajich J.E."/>
            <person name="Kurbessoian T."/>
        </authorList>
    </citation>
    <scope>NUCLEOTIDE SEQUENCE</scope>
    <source>
        <strain evidence="17">GSE-TBD4-15B</strain>
    </source>
</reference>
<dbReference type="InterPro" id="IPR023465">
    <property type="entry name" value="Riboflavin_kinase_dom_sf"/>
</dbReference>
<dbReference type="AlphaFoldDB" id="A0A951PBI4"/>
<dbReference type="Proteomes" id="UP000707356">
    <property type="component" value="Unassembled WGS sequence"/>
</dbReference>
<dbReference type="PANTHER" id="PTHR22749">
    <property type="entry name" value="RIBOFLAVIN KINASE/FMN ADENYLYLTRANSFERASE"/>
    <property type="match status" value="1"/>
</dbReference>
<keyword evidence="11 15" id="KW-0067">ATP-binding</keyword>
<comment type="function">
    <text evidence="1">Catalyzes the phosphorylation of riboflavin to FMN followed by the adenylation of FMN to FAD.</text>
</comment>
<dbReference type="SMART" id="SM00904">
    <property type="entry name" value="Flavokinase"/>
    <property type="match status" value="1"/>
</dbReference>
<evidence type="ECO:0000256" key="4">
    <source>
        <dbReference type="ARBA" id="ARBA00022630"/>
    </source>
</evidence>
<keyword evidence="10 15" id="KW-0274">FAD</keyword>
<protein>
    <recommendedName>
        <fullName evidence="15">Riboflavin biosynthesis protein</fullName>
    </recommendedName>
    <domain>
        <recommendedName>
            <fullName evidence="15">Riboflavin kinase</fullName>
            <ecNumber evidence="15">2.7.1.26</ecNumber>
        </recommendedName>
        <alternativeName>
            <fullName evidence="15">Flavokinase</fullName>
        </alternativeName>
    </domain>
    <domain>
        <recommendedName>
            <fullName evidence="15">FMN adenylyltransferase</fullName>
            <ecNumber evidence="15">2.7.7.2</ecNumber>
        </recommendedName>
        <alternativeName>
            <fullName evidence="15">FAD pyrophosphorylase</fullName>
        </alternativeName>
        <alternativeName>
            <fullName evidence="15">FAD synthase</fullName>
        </alternativeName>
    </domain>
</protein>
<dbReference type="NCBIfam" id="TIGR00083">
    <property type="entry name" value="ribF"/>
    <property type="match status" value="1"/>
</dbReference>
<dbReference type="FunFam" id="2.40.30.30:FF:000003">
    <property type="entry name" value="Riboflavin biosynthesis protein"/>
    <property type="match status" value="1"/>
</dbReference>
<dbReference type="CDD" id="cd02064">
    <property type="entry name" value="FAD_synthetase_N"/>
    <property type="match status" value="1"/>
</dbReference>
<dbReference type="GO" id="GO:0009231">
    <property type="term" value="P:riboflavin biosynthetic process"/>
    <property type="evidence" value="ECO:0007669"/>
    <property type="project" value="InterPro"/>
</dbReference>
<dbReference type="SUPFAM" id="SSF82114">
    <property type="entry name" value="Riboflavin kinase-like"/>
    <property type="match status" value="1"/>
</dbReference>
<keyword evidence="8 15" id="KW-0547">Nucleotide-binding</keyword>
<comment type="pathway">
    <text evidence="3 15">Cofactor biosynthesis; FMN biosynthesis; FMN from riboflavin (ATP route): step 1/1.</text>
</comment>
<evidence type="ECO:0000256" key="11">
    <source>
        <dbReference type="ARBA" id="ARBA00022840"/>
    </source>
</evidence>
<dbReference type="Pfam" id="PF01687">
    <property type="entry name" value="Flavokinase"/>
    <property type="match status" value="1"/>
</dbReference>
<evidence type="ECO:0000256" key="3">
    <source>
        <dbReference type="ARBA" id="ARBA00005201"/>
    </source>
</evidence>
<dbReference type="InterPro" id="IPR002606">
    <property type="entry name" value="Riboflavin_kinase_bac"/>
</dbReference>
<dbReference type="NCBIfam" id="NF004162">
    <property type="entry name" value="PRK05627.1-5"/>
    <property type="match status" value="1"/>
</dbReference>
<dbReference type="GO" id="GO:0008531">
    <property type="term" value="F:riboflavin kinase activity"/>
    <property type="evidence" value="ECO:0007669"/>
    <property type="project" value="UniProtKB-UniRule"/>
</dbReference>
<comment type="similarity">
    <text evidence="15">Belongs to the ribF family.</text>
</comment>
<dbReference type="SUPFAM" id="SSF52374">
    <property type="entry name" value="Nucleotidylyl transferase"/>
    <property type="match status" value="1"/>
</dbReference>
<accession>A0A951PBI4</accession>
<dbReference type="PIRSF" id="PIRSF004491">
    <property type="entry name" value="FAD_Synth"/>
    <property type="match status" value="1"/>
</dbReference>
<keyword evidence="5 15" id="KW-0288">FMN</keyword>
<comment type="catalytic activity">
    <reaction evidence="13 15">
        <text>riboflavin + ATP = FMN + ADP + H(+)</text>
        <dbReference type="Rhea" id="RHEA:14357"/>
        <dbReference type="ChEBI" id="CHEBI:15378"/>
        <dbReference type="ChEBI" id="CHEBI:30616"/>
        <dbReference type="ChEBI" id="CHEBI:57986"/>
        <dbReference type="ChEBI" id="CHEBI:58210"/>
        <dbReference type="ChEBI" id="CHEBI:456216"/>
        <dbReference type="EC" id="2.7.1.26"/>
    </reaction>
</comment>
<dbReference type="GO" id="GO:0005524">
    <property type="term" value="F:ATP binding"/>
    <property type="evidence" value="ECO:0007669"/>
    <property type="project" value="UniProtKB-UniRule"/>
</dbReference>
<evidence type="ECO:0000256" key="12">
    <source>
        <dbReference type="ARBA" id="ARBA00023268"/>
    </source>
</evidence>
<comment type="pathway">
    <text evidence="2 15">Cofactor biosynthesis; FAD biosynthesis; FAD from FMN: step 1/1.</text>
</comment>
<sequence length="357" mass="38264">MWIANCLKTAKTPTVIALGNFDGVHQGHQTVIAPVVEAASAGFPAATPAVTPAAVPTVVTFYPHPQEFFTGQKRLLLTPISEKAAYLEQLGIQQLVLVPFNQALASLTPSEFVEQILVEALQARWISVGQDFQFGCQRRGTVTDLQQVAALHGVTVTIAPLHRQQGERISSSTIRAALTEGDLHRANALLGRPYSLTGTVVKGQQLGRTIGFPTANLQVAAEKFLPRLGVYSVWVDSERAGRQPAVMNLGHRPTVNGQQLTVEVHLLDWSGDLYSQQLTVSLQTFQRPEQKFAGLPELQAQIRRDAEQARQDLLTVSGGLPSGGLPSGVSPEITSGITSGSGSAAKMAGTIRIERTA</sequence>
<dbReference type="FunFam" id="3.40.50.620:FF:000021">
    <property type="entry name" value="Riboflavin biosynthesis protein"/>
    <property type="match status" value="1"/>
</dbReference>
<dbReference type="GO" id="GO:0003919">
    <property type="term" value="F:FMN adenylyltransferase activity"/>
    <property type="evidence" value="ECO:0007669"/>
    <property type="project" value="UniProtKB-UniRule"/>
</dbReference>
<dbReference type="InterPro" id="IPR015865">
    <property type="entry name" value="Riboflavin_kinase_bac/euk"/>
</dbReference>
<organism evidence="17 18">
    <name type="scientific">Pegethrix bostrychoides GSE-TBD4-15B</name>
    <dbReference type="NCBI Taxonomy" id="2839662"/>
    <lineage>
        <taxon>Bacteria</taxon>
        <taxon>Bacillati</taxon>
        <taxon>Cyanobacteriota</taxon>
        <taxon>Cyanophyceae</taxon>
        <taxon>Oculatellales</taxon>
        <taxon>Oculatellaceae</taxon>
        <taxon>Pegethrix</taxon>
    </lineage>
</organism>
<dbReference type="EC" id="2.7.7.2" evidence="15"/>
<keyword evidence="9 15" id="KW-0418">Kinase</keyword>
<gene>
    <name evidence="17" type="ORF">KME07_13865</name>
</gene>
<evidence type="ECO:0000256" key="1">
    <source>
        <dbReference type="ARBA" id="ARBA00002121"/>
    </source>
</evidence>
<comment type="catalytic activity">
    <reaction evidence="14 15">
        <text>FMN + ATP + H(+) = FAD + diphosphate</text>
        <dbReference type="Rhea" id="RHEA:17237"/>
        <dbReference type="ChEBI" id="CHEBI:15378"/>
        <dbReference type="ChEBI" id="CHEBI:30616"/>
        <dbReference type="ChEBI" id="CHEBI:33019"/>
        <dbReference type="ChEBI" id="CHEBI:57692"/>
        <dbReference type="ChEBI" id="CHEBI:58210"/>
        <dbReference type="EC" id="2.7.7.2"/>
    </reaction>
</comment>
<dbReference type="PANTHER" id="PTHR22749:SF6">
    <property type="entry name" value="RIBOFLAVIN KINASE"/>
    <property type="match status" value="1"/>
</dbReference>
<evidence type="ECO:0000256" key="6">
    <source>
        <dbReference type="ARBA" id="ARBA00022679"/>
    </source>
</evidence>
<evidence type="ECO:0000256" key="10">
    <source>
        <dbReference type="ARBA" id="ARBA00022827"/>
    </source>
</evidence>
<dbReference type="EMBL" id="JAHHHV010000068">
    <property type="protein sequence ID" value="MBW4466506.1"/>
    <property type="molecule type" value="Genomic_DNA"/>
</dbReference>
<evidence type="ECO:0000256" key="7">
    <source>
        <dbReference type="ARBA" id="ARBA00022695"/>
    </source>
</evidence>
<keyword evidence="6 15" id="KW-0808">Transferase</keyword>
<evidence type="ECO:0000256" key="14">
    <source>
        <dbReference type="ARBA" id="ARBA00049494"/>
    </source>
</evidence>
<dbReference type="NCBIfam" id="NF004160">
    <property type="entry name" value="PRK05627.1-3"/>
    <property type="match status" value="1"/>
</dbReference>
<dbReference type="Pfam" id="PF06574">
    <property type="entry name" value="FAD_syn"/>
    <property type="match status" value="1"/>
</dbReference>
<evidence type="ECO:0000313" key="18">
    <source>
        <dbReference type="Proteomes" id="UP000707356"/>
    </source>
</evidence>
<dbReference type="Gene3D" id="2.40.30.30">
    <property type="entry name" value="Riboflavin kinase-like"/>
    <property type="match status" value="1"/>
</dbReference>
<dbReference type="InterPro" id="IPR014729">
    <property type="entry name" value="Rossmann-like_a/b/a_fold"/>
</dbReference>
<dbReference type="InterPro" id="IPR015864">
    <property type="entry name" value="FAD_synthase"/>
</dbReference>
<keyword evidence="4 15" id="KW-0285">Flavoprotein</keyword>
<evidence type="ECO:0000256" key="5">
    <source>
        <dbReference type="ARBA" id="ARBA00022643"/>
    </source>
</evidence>
<evidence type="ECO:0000256" key="8">
    <source>
        <dbReference type="ARBA" id="ARBA00022741"/>
    </source>
</evidence>
<evidence type="ECO:0000256" key="2">
    <source>
        <dbReference type="ARBA" id="ARBA00004726"/>
    </source>
</evidence>
<proteinExistence type="inferred from homology"/>
<dbReference type="GO" id="GO:0006747">
    <property type="term" value="P:FAD biosynthetic process"/>
    <property type="evidence" value="ECO:0007669"/>
    <property type="project" value="UniProtKB-UniRule"/>
</dbReference>
<evidence type="ECO:0000256" key="15">
    <source>
        <dbReference type="PIRNR" id="PIRNR004491"/>
    </source>
</evidence>
<reference evidence="17" key="2">
    <citation type="journal article" date="2022" name="Microbiol. Resour. Announc.">
        <title>Metagenome Sequencing to Explore Phylogenomics of Terrestrial Cyanobacteria.</title>
        <authorList>
            <person name="Ward R.D."/>
            <person name="Stajich J.E."/>
            <person name="Johansen J.R."/>
            <person name="Huntemann M."/>
            <person name="Clum A."/>
            <person name="Foster B."/>
            <person name="Foster B."/>
            <person name="Roux S."/>
            <person name="Palaniappan K."/>
            <person name="Varghese N."/>
            <person name="Mukherjee S."/>
            <person name="Reddy T.B.K."/>
            <person name="Daum C."/>
            <person name="Copeland A."/>
            <person name="Chen I.A."/>
            <person name="Ivanova N.N."/>
            <person name="Kyrpides N.C."/>
            <person name="Shapiro N."/>
            <person name="Eloe-Fadrosh E.A."/>
            <person name="Pietrasiak N."/>
        </authorList>
    </citation>
    <scope>NUCLEOTIDE SEQUENCE</scope>
    <source>
        <strain evidence="17">GSE-TBD4-15B</strain>
    </source>
</reference>
<dbReference type="GO" id="GO:0009398">
    <property type="term" value="P:FMN biosynthetic process"/>
    <property type="evidence" value="ECO:0007669"/>
    <property type="project" value="UniProtKB-UniRule"/>
</dbReference>
<dbReference type="EC" id="2.7.1.26" evidence="15"/>
<evidence type="ECO:0000313" key="17">
    <source>
        <dbReference type="EMBL" id="MBW4466506.1"/>
    </source>
</evidence>
<evidence type="ECO:0000256" key="13">
    <source>
        <dbReference type="ARBA" id="ARBA00047880"/>
    </source>
</evidence>